<dbReference type="AlphaFoldDB" id="A0A1G9F512"/>
<evidence type="ECO:0000256" key="3">
    <source>
        <dbReference type="ARBA" id="ARBA00023002"/>
    </source>
</evidence>
<evidence type="ECO:0000313" key="7">
    <source>
        <dbReference type="Proteomes" id="UP000199202"/>
    </source>
</evidence>
<name>A0A1G9F512_9ACTN</name>
<sequence length="289" mass="31116">MQIGVVFPQTEIGPDVGAVRAYGQAVEELGYRHVMAFDHVLGADPAVHEGWEGPYDVRTTFHEPMVLFGYLAALTSLELVTSVIILPQRQTALVAKQAAEVDLLSAGRFRLGVGLGWNQVEYEALGQDFGTRGKRVEEQVELMRRLWTEQTVTFDGAFDQVTGAGLAPLPVQRPIPVWFGAQSPAAYRRAGRLADGWFPQMSPGPRLAEAKAMVEEAAARAGRDPAALGMEGRASWRGSAEEVSELAGQWREAGATHLALNTMKAGLGSVDEHLAALESAAEALGLRQG</sequence>
<evidence type="ECO:0000259" key="5">
    <source>
        <dbReference type="Pfam" id="PF00296"/>
    </source>
</evidence>
<dbReference type="EMBL" id="FNDJ01000019">
    <property type="protein sequence ID" value="SDK83333.1"/>
    <property type="molecule type" value="Genomic_DNA"/>
</dbReference>
<evidence type="ECO:0000313" key="6">
    <source>
        <dbReference type="EMBL" id="SDK83333.1"/>
    </source>
</evidence>
<reference evidence="6 7" key="1">
    <citation type="submission" date="2016-10" db="EMBL/GenBank/DDBJ databases">
        <authorList>
            <person name="de Groot N.N."/>
        </authorList>
    </citation>
    <scope>NUCLEOTIDE SEQUENCE [LARGE SCALE GENOMIC DNA]</scope>
    <source>
        <strain evidence="6 7">CGMCC 4.6533</strain>
    </source>
</reference>
<dbReference type="Pfam" id="PF00296">
    <property type="entry name" value="Bac_luciferase"/>
    <property type="match status" value="1"/>
</dbReference>
<dbReference type="Proteomes" id="UP000199202">
    <property type="component" value="Unassembled WGS sequence"/>
</dbReference>
<organism evidence="6 7">
    <name type="scientific">Nonomuraea jiangxiensis</name>
    <dbReference type="NCBI Taxonomy" id="633440"/>
    <lineage>
        <taxon>Bacteria</taxon>
        <taxon>Bacillati</taxon>
        <taxon>Actinomycetota</taxon>
        <taxon>Actinomycetes</taxon>
        <taxon>Streptosporangiales</taxon>
        <taxon>Streptosporangiaceae</taxon>
        <taxon>Nonomuraea</taxon>
    </lineage>
</organism>
<feature type="domain" description="Luciferase-like" evidence="5">
    <location>
        <begin position="14"/>
        <end position="252"/>
    </location>
</feature>
<evidence type="ECO:0000256" key="1">
    <source>
        <dbReference type="ARBA" id="ARBA00022630"/>
    </source>
</evidence>
<evidence type="ECO:0000256" key="4">
    <source>
        <dbReference type="ARBA" id="ARBA00023033"/>
    </source>
</evidence>
<gene>
    <name evidence="6" type="ORF">SAMN05421869_119106</name>
</gene>
<protein>
    <submittedName>
        <fullName evidence="6">Probable F420-dependent oxidoreductase, Rv2161c family</fullName>
    </submittedName>
</protein>
<dbReference type="InterPro" id="IPR011251">
    <property type="entry name" value="Luciferase-like_dom"/>
</dbReference>
<keyword evidence="2" id="KW-0288">FMN</keyword>
<dbReference type="PANTHER" id="PTHR42847:SF4">
    <property type="entry name" value="ALKANESULFONATE MONOOXYGENASE-RELATED"/>
    <property type="match status" value="1"/>
</dbReference>
<dbReference type="InterPro" id="IPR019921">
    <property type="entry name" value="Lucif-like_OxRdtase_Rv2161c"/>
</dbReference>
<keyword evidence="1" id="KW-0285">Flavoprotein</keyword>
<dbReference type="NCBIfam" id="TIGR03619">
    <property type="entry name" value="F420_Rv2161c"/>
    <property type="match status" value="1"/>
</dbReference>
<accession>A0A1G9F512</accession>
<dbReference type="Gene3D" id="3.20.20.30">
    <property type="entry name" value="Luciferase-like domain"/>
    <property type="match status" value="1"/>
</dbReference>
<keyword evidence="7" id="KW-1185">Reference proteome</keyword>
<dbReference type="PANTHER" id="PTHR42847">
    <property type="entry name" value="ALKANESULFONATE MONOOXYGENASE"/>
    <property type="match status" value="1"/>
</dbReference>
<dbReference type="STRING" id="633440.SAMN05421869_119106"/>
<keyword evidence="4" id="KW-0503">Monooxygenase</keyword>
<dbReference type="GO" id="GO:0008726">
    <property type="term" value="F:alkanesulfonate monooxygenase activity"/>
    <property type="evidence" value="ECO:0007669"/>
    <property type="project" value="TreeGrafter"/>
</dbReference>
<dbReference type="SUPFAM" id="SSF51679">
    <property type="entry name" value="Bacterial luciferase-like"/>
    <property type="match status" value="1"/>
</dbReference>
<dbReference type="InterPro" id="IPR050172">
    <property type="entry name" value="SsuD_RutA_monooxygenase"/>
</dbReference>
<dbReference type="GO" id="GO:0046306">
    <property type="term" value="P:alkanesulfonate catabolic process"/>
    <property type="evidence" value="ECO:0007669"/>
    <property type="project" value="TreeGrafter"/>
</dbReference>
<dbReference type="InterPro" id="IPR036661">
    <property type="entry name" value="Luciferase-like_sf"/>
</dbReference>
<keyword evidence="3" id="KW-0560">Oxidoreductase</keyword>
<evidence type="ECO:0000256" key="2">
    <source>
        <dbReference type="ARBA" id="ARBA00022643"/>
    </source>
</evidence>
<dbReference type="RefSeq" id="WP_090941791.1">
    <property type="nucleotide sequence ID" value="NZ_FNDJ01000019.1"/>
</dbReference>
<dbReference type="OrthoDB" id="9781803at2"/>
<proteinExistence type="predicted"/>